<reference evidence="1" key="1">
    <citation type="submission" date="2021-03" db="EMBL/GenBank/DDBJ databases">
        <title>Whole genome shotgun sequence of Actinoplanes auranticolor NBRC 12245.</title>
        <authorList>
            <person name="Komaki H."/>
            <person name="Tamura T."/>
        </authorList>
    </citation>
    <scope>NUCLEOTIDE SEQUENCE</scope>
    <source>
        <strain evidence="1">NBRC 12245</strain>
    </source>
</reference>
<evidence type="ECO:0000313" key="2">
    <source>
        <dbReference type="Proteomes" id="UP000681340"/>
    </source>
</evidence>
<accession>A0A919VIJ2</accession>
<comment type="caution">
    <text evidence="1">The sequence shown here is derived from an EMBL/GenBank/DDBJ whole genome shotgun (WGS) entry which is preliminary data.</text>
</comment>
<protein>
    <submittedName>
        <fullName evidence="1">Uncharacterized protein</fullName>
    </submittedName>
</protein>
<dbReference type="RefSeq" id="WP_212986233.1">
    <property type="nucleotide sequence ID" value="NZ_BAABEA010000029.1"/>
</dbReference>
<dbReference type="EMBL" id="BOQL01000001">
    <property type="protein sequence ID" value="GIM62916.1"/>
    <property type="molecule type" value="Genomic_DNA"/>
</dbReference>
<dbReference type="Proteomes" id="UP000681340">
    <property type="component" value="Unassembled WGS sequence"/>
</dbReference>
<gene>
    <name evidence="1" type="ORF">Aau02nite_00660</name>
</gene>
<dbReference type="Gene3D" id="2.120.10.10">
    <property type="match status" value="1"/>
</dbReference>
<evidence type="ECO:0000313" key="1">
    <source>
        <dbReference type="EMBL" id="GIM62916.1"/>
    </source>
</evidence>
<sequence length="339" mass="37703">MTQSASPRPSTVWHRALEHESVGRIELSFFDPATGKWDGPGPALDKQTPWQGIDTRDPNLTRMRDGKVIMTFFAQGKVYYSYWQAPWTRFTDPVELRVAGMPASVATHGSVLPLTNTATSVDEVLIPFYADGSNGGSYYLRAKYQPGTGQLLAPQSFRRIIANDDSPATENLRYTEPSFVQVGDTVVAGIRAEAILADPPAGQTGRHARAFVVARWNAYSDTAAFNVHRPQINGAGFHASSHHLLKVGDPGDPDIFLTYGNRYDYSHRPTRGVLFDNPLATTWSATVTKQLYDSGHYDQANPSSIEREPDWYWTLGFNVRTSSPDYAKLQIVRSQRADF</sequence>
<name>A0A919VIJ2_9ACTN</name>
<proteinExistence type="predicted"/>
<dbReference type="AlphaFoldDB" id="A0A919VIJ2"/>
<keyword evidence="2" id="KW-1185">Reference proteome</keyword>
<organism evidence="1 2">
    <name type="scientific">Actinoplanes auranticolor</name>
    <dbReference type="NCBI Taxonomy" id="47988"/>
    <lineage>
        <taxon>Bacteria</taxon>
        <taxon>Bacillati</taxon>
        <taxon>Actinomycetota</taxon>
        <taxon>Actinomycetes</taxon>
        <taxon>Micromonosporales</taxon>
        <taxon>Micromonosporaceae</taxon>
        <taxon>Actinoplanes</taxon>
    </lineage>
</organism>